<feature type="domain" description="Fe/B12 periplasmic-binding" evidence="7">
    <location>
        <begin position="117"/>
        <end position="385"/>
    </location>
</feature>
<keyword evidence="6" id="KW-1133">Transmembrane helix</keyword>
<evidence type="ECO:0000313" key="8">
    <source>
        <dbReference type="EMBL" id="MBW7458733.1"/>
    </source>
</evidence>
<dbReference type="PANTHER" id="PTHR30532">
    <property type="entry name" value="IRON III DICITRATE-BINDING PERIPLASMIC PROTEIN"/>
    <property type="match status" value="1"/>
</dbReference>
<keyword evidence="9" id="KW-1185">Reference proteome</keyword>
<evidence type="ECO:0000256" key="5">
    <source>
        <dbReference type="SAM" id="MobiDB-lite"/>
    </source>
</evidence>
<dbReference type="InterPro" id="IPR002491">
    <property type="entry name" value="ABC_transptr_periplasmic_BD"/>
</dbReference>
<dbReference type="InterPro" id="IPR051313">
    <property type="entry name" value="Bact_iron-sidero_bind"/>
</dbReference>
<dbReference type="Gene3D" id="3.40.50.1980">
    <property type="entry name" value="Nitrogenase molybdenum iron protein domain"/>
    <property type="match status" value="2"/>
</dbReference>
<protein>
    <submittedName>
        <fullName evidence="8">Iron-siderophore ABC transporter substrate-binding protein</fullName>
    </submittedName>
</protein>
<feature type="region of interest" description="Disordered" evidence="5">
    <location>
        <begin position="60"/>
        <end position="90"/>
    </location>
</feature>
<evidence type="ECO:0000259" key="7">
    <source>
        <dbReference type="PROSITE" id="PS50983"/>
    </source>
</evidence>
<evidence type="ECO:0000256" key="3">
    <source>
        <dbReference type="ARBA" id="ARBA00022448"/>
    </source>
</evidence>
<keyword evidence="6" id="KW-0812">Transmembrane</keyword>
<proteinExistence type="inferred from homology"/>
<feature type="compositionally biased region" description="Low complexity" evidence="5">
    <location>
        <begin position="81"/>
        <end position="90"/>
    </location>
</feature>
<keyword evidence="6" id="KW-0472">Membrane</keyword>
<feature type="compositionally biased region" description="Low complexity" evidence="5">
    <location>
        <begin position="62"/>
        <end position="74"/>
    </location>
</feature>
<sequence length="385" mass="41706">MIYTLFDNDYQYQIKGIIELRTGNRQSNIRIWNSRGKAAYGSILLLMLAVMLAACGSGNTNQTSGGQPSSGTSGAQEQTGSAAPADSAAAADKPAESALKTVQHVYGESEIPSHPERIVSIGLEDMLLSLEVPLVQANGMEGYYLSEQLQKQNIPVIYAGGALNYEAILAAQPDLIIAANGFADQAAYEKLSQIAPTIAYDRDQWKISIVEIGKALDRDDKAKAVIQAYDDKLKQARETIVQAVGTDKTVALVRPSQKEAQLFFPDFAYGSVLYNDLGLAPASSVVDLQKTTKDTWGISLSLEKLPELTADYLFITAGGSLSLADDFQKAMDTITEVENLQVWKAIPAVKQNHVYKLSARYWMLSGPIADSMKIDDVTAAVRGKQ</sequence>
<evidence type="ECO:0000256" key="4">
    <source>
        <dbReference type="ARBA" id="ARBA00022729"/>
    </source>
</evidence>
<comment type="subcellular location">
    <subcellularLocation>
        <location evidence="1">Cell envelope</location>
    </subcellularLocation>
</comment>
<comment type="similarity">
    <text evidence="2">Belongs to the bacterial solute-binding protein 8 family.</text>
</comment>
<evidence type="ECO:0000256" key="2">
    <source>
        <dbReference type="ARBA" id="ARBA00008814"/>
    </source>
</evidence>
<name>A0ABS7CCT5_9BACL</name>
<feature type="transmembrane region" description="Helical" evidence="6">
    <location>
        <begin position="38"/>
        <end position="54"/>
    </location>
</feature>
<comment type="caution">
    <text evidence="8">The sequence shown here is derived from an EMBL/GenBank/DDBJ whole genome shotgun (WGS) entry which is preliminary data.</text>
</comment>
<gene>
    <name evidence="8" type="ORF">K0U00_32280</name>
</gene>
<evidence type="ECO:0000313" key="9">
    <source>
        <dbReference type="Proteomes" id="UP001519887"/>
    </source>
</evidence>
<reference evidence="8 9" key="1">
    <citation type="submission" date="2021-07" db="EMBL/GenBank/DDBJ databases">
        <title>Paenibacillus radiodurans sp. nov., isolated from the southeastern edge of Tengger Desert.</title>
        <authorList>
            <person name="Zhang G."/>
        </authorList>
    </citation>
    <scope>NUCLEOTIDE SEQUENCE [LARGE SCALE GENOMIC DNA]</scope>
    <source>
        <strain evidence="8 9">CCM 7311</strain>
    </source>
</reference>
<dbReference type="EMBL" id="JAHZIK010001321">
    <property type="protein sequence ID" value="MBW7458733.1"/>
    <property type="molecule type" value="Genomic_DNA"/>
</dbReference>
<evidence type="ECO:0000256" key="6">
    <source>
        <dbReference type="SAM" id="Phobius"/>
    </source>
</evidence>
<dbReference type="Pfam" id="PF01497">
    <property type="entry name" value="Peripla_BP_2"/>
    <property type="match status" value="1"/>
</dbReference>
<organism evidence="8 9">
    <name type="scientific">Paenibacillus sepulcri</name>
    <dbReference type="NCBI Taxonomy" id="359917"/>
    <lineage>
        <taxon>Bacteria</taxon>
        <taxon>Bacillati</taxon>
        <taxon>Bacillota</taxon>
        <taxon>Bacilli</taxon>
        <taxon>Bacillales</taxon>
        <taxon>Paenibacillaceae</taxon>
        <taxon>Paenibacillus</taxon>
    </lineage>
</organism>
<dbReference type="PROSITE" id="PS50983">
    <property type="entry name" value="FE_B12_PBP"/>
    <property type="match status" value="1"/>
</dbReference>
<dbReference type="SUPFAM" id="SSF53807">
    <property type="entry name" value="Helical backbone' metal receptor"/>
    <property type="match status" value="1"/>
</dbReference>
<keyword evidence="4" id="KW-0732">Signal</keyword>
<accession>A0ABS7CCT5</accession>
<keyword evidence="3" id="KW-0813">Transport</keyword>
<evidence type="ECO:0000256" key="1">
    <source>
        <dbReference type="ARBA" id="ARBA00004196"/>
    </source>
</evidence>
<dbReference type="PANTHER" id="PTHR30532:SF24">
    <property type="entry name" value="FERRIC ENTEROBACTIN-BINDING PERIPLASMIC PROTEIN FEPB"/>
    <property type="match status" value="1"/>
</dbReference>
<dbReference type="Proteomes" id="UP001519887">
    <property type="component" value="Unassembled WGS sequence"/>
</dbReference>
<dbReference type="CDD" id="cd01146">
    <property type="entry name" value="FhuD"/>
    <property type="match status" value="1"/>
</dbReference>